<proteinExistence type="predicted"/>
<reference evidence="2 3" key="1">
    <citation type="journal article" date="2020" name="ISME J.">
        <title>Uncovering the hidden diversity of litter-decomposition mechanisms in mushroom-forming fungi.</title>
        <authorList>
            <person name="Floudas D."/>
            <person name="Bentzer J."/>
            <person name="Ahren D."/>
            <person name="Johansson T."/>
            <person name="Persson P."/>
            <person name="Tunlid A."/>
        </authorList>
    </citation>
    <scope>NUCLEOTIDE SEQUENCE [LARGE SCALE GENOMIC DNA]</scope>
    <source>
        <strain evidence="2 3">CBS 406.79</strain>
    </source>
</reference>
<feature type="signal peptide" evidence="1">
    <location>
        <begin position="1"/>
        <end position="19"/>
    </location>
</feature>
<organism evidence="2 3">
    <name type="scientific">Collybiopsis confluens</name>
    <dbReference type="NCBI Taxonomy" id="2823264"/>
    <lineage>
        <taxon>Eukaryota</taxon>
        <taxon>Fungi</taxon>
        <taxon>Dikarya</taxon>
        <taxon>Basidiomycota</taxon>
        <taxon>Agaricomycotina</taxon>
        <taxon>Agaricomycetes</taxon>
        <taxon>Agaricomycetidae</taxon>
        <taxon>Agaricales</taxon>
        <taxon>Marasmiineae</taxon>
        <taxon>Omphalotaceae</taxon>
        <taxon>Collybiopsis</taxon>
    </lineage>
</organism>
<keyword evidence="1" id="KW-0732">Signal</keyword>
<evidence type="ECO:0000313" key="2">
    <source>
        <dbReference type="EMBL" id="KAF5375578.1"/>
    </source>
</evidence>
<sequence>MKALRSAAALLAAAALFRSSPVIDVVLPPVEKAIPSGSISRNPFFYNIMQKLKDLTGVPPGIRIGANRTDFANSVPPLFLRRIKQLHIPKHLTSLFYQTASYLLPGTNGVNFGQSNLSAALLEAEASTSKFASLDPVELQILERKAVRRLDVVILPMISMFYLLSFLDRAYIGNARVAGLQKNLGMTDHQYQICITVLYVPYILAEIPTNLLLRKIGPRYLMPSLLTAWSTMDLILMLLDPDNVSEYVAEWTHFANAIFKTVEMAQTGFLAGSSTTLKGFSPPSRSSLGILKSITGKQVTSFSEHHYQGAFCSGSSGLLSDLMNKATIRGNLFQYKPDIEATVNQSLDYILGETNSYSCHGAPGSSTINLISRRLPIHSRATIKINQVFFHDGIGFKYNLVQPIALDRSITVPNRDFVRGVTVTKVQAPGRRPQTAIFFVTTFSDHINGSELPSPLLPHVQPQYYSAIVAAETIGNSGDTRISELTMETDAQAGTSRSYVNVKIQFPKGCNAENLKTLDIRYSDDTSGLSWGGQSYETSNGLADGVVAREIKASQEYLGVPVSQAALVTLQS</sequence>
<evidence type="ECO:0000256" key="1">
    <source>
        <dbReference type="SAM" id="SignalP"/>
    </source>
</evidence>
<dbReference type="Gene3D" id="3.20.20.80">
    <property type="entry name" value="Glycosidases"/>
    <property type="match status" value="1"/>
</dbReference>
<comment type="caution">
    <text evidence="2">The sequence shown here is derived from an EMBL/GenBank/DDBJ whole genome shotgun (WGS) entry which is preliminary data.</text>
</comment>
<dbReference type="PANTHER" id="PTHR36183">
    <property type="entry name" value="BETA-GLUCURONIDASE"/>
    <property type="match status" value="1"/>
</dbReference>
<dbReference type="AlphaFoldDB" id="A0A8H5LZS8"/>
<protein>
    <submittedName>
        <fullName evidence="2">Uncharacterized protein</fullName>
    </submittedName>
</protein>
<dbReference type="PANTHER" id="PTHR36183:SF2">
    <property type="entry name" value="BETA-GLUCURONIDASE C-TERMINAL DOMAIN-CONTAINING PROTEIN"/>
    <property type="match status" value="1"/>
</dbReference>
<dbReference type="Proteomes" id="UP000518752">
    <property type="component" value="Unassembled WGS sequence"/>
</dbReference>
<dbReference type="InterPro" id="IPR036259">
    <property type="entry name" value="MFS_trans_sf"/>
</dbReference>
<dbReference type="EMBL" id="JAACJN010000096">
    <property type="protein sequence ID" value="KAF5375578.1"/>
    <property type="molecule type" value="Genomic_DNA"/>
</dbReference>
<accession>A0A8H5LZS8</accession>
<dbReference type="SUPFAM" id="SSF103473">
    <property type="entry name" value="MFS general substrate transporter"/>
    <property type="match status" value="1"/>
</dbReference>
<evidence type="ECO:0000313" key="3">
    <source>
        <dbReference type="Proteomes" id="UP000518752"/>
    </source>
</evidence>
<name>A0A8H5LZS8_9AGAR</name>
<dbReference type="InterPro" id="IPR052974">
    <property type="entry name" value="GH79_Enzymes"/>
</dbReference>
<dbReference type="OrthoDB" id="2796951at2759"/>
<keyword evidence="3" id="KW-1185">Reference proteome</keyword>
<feature type="chain" id="PRO_5034080485" evidence="1">
    <location>
        <begin position="20"/>
        <end position="572"/>
    </location>
</feature>
<gene>
    <name evidence="2" type="ORF">D9757_008533</name>
</gene>